<proteinExistence type="predicted"/>
<feature type="domain" description="MacB-like periplasmic core" evidence="8">
    <location>
        <begin position="20"/>
        <end position="239"/>
    </location>
</feature>
<evidence type="ECO:0000313" key="9">
    <source>
        <dbReference type="EMBL" id="PQA60386.1"/>
    </source>
</evidence>
<comment type="subcellular location">
    <subcellularLocation>
        <location evidence="1">Cell membrane</location>
        <topology evidence="1">Multi-pass membrane protein</topology>
    </subcellularLocation>
</comment>
<feature type="transmembrane region" description="Helical" evidence="6">
    <location>
        <begin position="373"/>
        <end position="396"/>
    </location>
</feature>
<dbReference type="RefSeq" id="WP_104712625.1">
    <property type="nucleotide sequence ID" value="NZ_PTRA01000001.1"/>
</dbReference>
<evidence type="ECO:0000256" key="2">
    <source>
        <dbReference type="ARBA" id="ARBA00022475"/>
    </source>
</evidence>
<dbReference type="EMBL" id="PTRA01000001">
    <property type="protein sequence ID" value="PQA60386.1"/>
    <property type="molecule type" value="Genomic_DNA"/>
</dbReference>
<feature type="transmembrane region" description="Helical" evidence="6">
    <location>
        <begin position="21"/>
        <end position="41"/>
    </location>
</feature>
<feature type="transmembrane region" description="Helical" evidence="6">
    <location>
        <begin position="282"/>
        <end position="302"/>
    </location>
</feature>
<evidence type="ECO:0000256" key="5">
    <source>
        <dbReference type="ARBA" id="ARBA00023136"/>
    </source>
</evidence>
<dbReference type="Pfam" id="PF02687">
    <property type="entry name" value="FtsX"/>
    <property type="match status" value="2"/>
</dbReference>
<feature type="domain" description="ABC3 transporter permease C-terminal" evidence="7">
    <location>
        <begin position="285"/>
        <end position="401"/>
    </location>
</feature>
<keyword evidence="3 6" id="KW-0812">Transmembrane</keyword>
<reference evidence="10" key="1">
    <citation type="submission" date="2018-02" db="EMBL/GenBank/DDBJ databases">
        <title>Genome sequencing of Solimonas sp. HR-BB.</title>
        <authorList>
            <person name="Lee Y."/>
            <person name="Jeon C.O."/>
        </authorList>
    </citation>
    <scope>NUCLEOTIDE SEQUENCE [LARGE SCALE GENOMIC DNA]</scope>
    <source>
        <strain evidence="10">HR-U</strain>
    </source>
</reference>
<feature type="transmembrane region" description="Helical" evidence="6">
    <location>
        <begin position="417"/>
        <end position="441"/>
    </location>
</feature>
<feature type="transmembrane region" description="Helical" evidence="6">
    <location>
        <begin position="753"/>
        <end position="771"/>
    </location>
</feature>
<sequence length="790" mass="88630">MFSNYFKIAFRNLWRNGVFSVINIVGLALGVACSLLIGLWVEDELAMDNYHAKSPVLYRIMQSQTFNGETNAGPHTPGMLSYELKKKFPEVVHASGFTWETDLNFTVGDKFNKQKARWAGEDWFKMFSIPLLAGTPATALKAPESMAISRKMADNYFGSPQNALGKTVEVAGRDIPYKVTAVFEDLPAQASEKYDFLLTWEDFRKRNNWVEQWGNNGPRVYFELRPDANTANVEKRLKKFLNNYRKEEYPNTLFMQRLSESYLYNDWRGGTQNGGRIEYVRLFSVVAVFILLIACINFMNLATARSERRSREVGVRKVMGAVRESLIGQFLAESFLITALAVLVAIGLVELVMPNFNELTEKQLVLSYTQPSTYLILLGVTLLTGLVAGSYPAFYLSGFNPARVLKGRLKFSRGSKLFRQGLVVFQFTLSILLIVGTIIIYRQVSFIQNKNLGYDRENLIYIPMEGELSTKYRTIHQQLLHMPGIQSISTINQVPGEFGSNTTGVNWPGKDPESRPLFEATGIGYDGLKTLGIKLLSGREFSEKYATDSAAFLINREAAALMGYKDPVGKPITFWDRPGTIIGLVDEFHFHSLHEQIRPLILRLDAGWSTSYYGAMMVRTQPGQTQQAIASLESICKQANPKFPFTYRFADVEYGKLYRSEQVMGTLAKVFAGLGIFISCLGLLGLAAFTAEQRTKEIGIRKVLGASVFSVISLLSKDFVKLVGIAFLLASPVAWWALGDYLDKFYYHVNLDWWVFVGAGLLALLVALLTVSSQAFRAATVNPVKSLKSE</sequence>
<dbReference type="PANTHER" id="PTHR30572:SF18">
    <property type="entry name" value="ABC-TYPE MACROLIDE FAMILY EXPORT SYSTEM PERMEASE COMPONENT 2"/>
    <property type="match status" value="1"/>
</dbReference>
<dbReference type="Pfam" id="PF12704">
    <property type="entry name" value="MacB_PCD"/>
    <property type="match status" value="1"/>
</dbReference>
<feature type="transmembrane region" description="Helical" evidence="6">
    <location>
        <begin position="719"/>
        <end position="738"/>
    </location>
</feature>
<keyword evidence="10" id="KW-1185">Reference proteome</keyword>
<dbReference type="PROSITE" id="PS51257">
    <property type="entry name" value="PROKAR_LIPOPROTEIN"/>
    <property type="match status" value="1"/>
</dbReference>
<dbReference type="Proteomes" id="UP000239590">
    <property type="component" value="Unassembled WGS sequence"/>
</dbReference>
<evidence type="ECO:0000256" key="3">
    <source>
        <dbReference type="ARBA" id="ARBA00022692"/>
    </source>
</evidence>
<gene>
    <name evidence="9" type="ORF">C5O19_12445</name>
</gene>
<dbReference type="OrthoDB" id="5933722at2"/>
<dbReference type="GO" id="GO:0022857">
    <property type="term" value="F:transmembrane transporter activity"/>
    <property type="evidence" value="ECO:0007669"/>
    <property type="project" value="TreeGrafter"/>
</dbReference>
<dbReference type="InterPro" id="IPR003838">
    <property type="entry name" value="ABC3_permease_C"/>
</dbReference>
<feature type="transmembrane region" description="Helical" evidence="6">
    <location>
        <begin position="670"/>
        <end position="691"/>
    </location>
</feature>
<evidence type="ECO:0000256" key="1">
    <source>
        <dbReference type="ARBA" id="ARBA00004651"/>
    </source>
</evidence>
<keyword evidence="2" id="KW-1003">Cell membrane</keyword>
<feature type="domain" description="ABC3 transporter permease C-terminal" evidence="7">
    <location>
        <begin position="670"/>
        <end position="783"/>
    </location>
</feature>
<protein>
    <recommendedName>
        <fullName evidence="11">ABC transporter permease</fullName>
    </recommendedName>
</protein>
<feature type="transmembrane region" description="Helical" evidence="6">
    <location>
        <begin position="326"/>
        <end position="353"/>
    </location>
</feature>
<dbReference type="PANTHER" id="PTHR30572">
    <property type="entry name" value="MEMBRANE COMPONENT OF TRANSPORTER-RELATED"/>
    <property type="match status" value="1"/>
</dbReference>
<comment type="caution">
    <text evidence="9">The sequence shown here is derived from an EMBL/GenBank/DDBJ whole genome shotgun (WGS) entry which is preliminary data.</text>
</comment>
<dbReference type="InterPro" id="IPR025857">
    <property type="entry name" value="MacB_PCD"/>
</dbReference>
<dbReference type="AlphaFoldDB" id="A0A2S7IRT4"/>
<keyword evidence="4 6" id="KW-1133">Transmembrane helix</keyword>
<name>A0A2S7IRT4_9BACT</name>
<keyword evidence="5 6" id="KW-0472">Membrane</keyword>
<evidence type="ECO:0000256" key="4">
    <source>
        <dbReference type="ARBA" id="ARBA00022989"/>
    </source>
</evidence>
<evidence type="ECO:0000256" key="6">
    <source>
        <dbReference type="SAM" id="Phobius"/>
    </source>
</evidence>
<accession>A0A2S7IRT4</accession>
<organism evidence="9 10">
    <name type="scientific">Siphonobacter curvatus</name>
    <dbReference type="NCBI Taxonomy" id="2094562"/>
    <lineage>
        <taxon>Bacteria</taxon>
        <taxon>Pseudomonadati</taxon>
        <taxon>Bacteroidota</taxon>
        <taxon>Cytophagia</taxon>
        <taxon>Cytophagales</taxon>
        <taxon>Cytophagaceae</taxon>
        <taxon>Siphonobacter</taxon>
    </lineage>
</organism>
<evidence type="ECO:0000313" key="10">
    <source>
        <dbReference type="Proteomes" id="UP000239590"/>
    </source>
</evidence>
<dbReference type="GO" id="GO:0005886">
    <property type="term" value="C:plasma membrane"/>
    <property type="evidence" value="ECO:0007669"/>
    <property type="project" value="UniProtKB-SubCell"/>
</dbReference>
<evidence type="ECO:0000259" key="7">
    <source>
        <dbReference type="Pfam" id="PF02687"/>
    </source>
</evidence>
<dbReference type="InterPro" id="IPR050250">
    <property type="entry name" value="Macrolide_Exporter_MacB"/>
</dbReference>
<evidence type="ECO:0008006" key="11">
    <source>
        <dbReference type="Google" id="ProtNLM"/>
    </source>
</evidence>
<evidence type="ECO:0000259" key="8">
    <source>
        <dbReference type="Pfam" id="PF12704"/>
    </source>
</evidence>